<keyword evidence="1" id="KW-0472">Membrane</keyword>
<keyword evidence="1" id="KW-1133">Transmembrane helix</keyword>
<name>A0A6G6ITL6_PSENT</name>
<dbReference type="Pfam" id="PF06744">
    <property type="entry name" value="IcmF_C"/>
    <property type="match status" value="1"/>
</dbReference>
<dbReference type="Pfam" id="PF06761">
    <property type="entry name" value="IcmF-related"/>
    <property type="match status" value="1"/>
</dbReference>
<evidence type="ECO:0000313" key="5">
    <source>
        <dbReference type="EMBL" id="QIE85581.1"/>
    </source>
</evidence>
<dbReference type="RefSeq" id="WP_024764696.1">
    <property type="nucleotide sequence ID" value="NZ_CP049140.1"/>
</dbReference>
<dbReference type="CDD" id="cd00882">
    <property type="entry name" value="Ras_like_GTPase"/>
    <property type="match status" value="1"/>
</dbReference>
<protein>
    <submittedName>
        <fullName evidence="5">Type VI secretion system membrane subunit TssM</fullName>
    </submittedName>
</protein>
<evidence type="ECO:0000259" key="2">
    <source>
        <dbReference type="Pfam" id="PF06744"/>
    </source>
</evidence>
<evidence type="ECO:0000259" key="4">
    <source>
        <dbReference type="Pfam" id="PF14331"/>
    </source>
</evidence>
<dbReference type="InterPro" id="IPR027417">
    <property type="entry name" value="P-loop_NTPase"/>
</dbReference>
<evidence type="ECO:0000256" key="1">
    <source>
        <dbReference type="SAM" id="Phobius"/>
    </source>
</evidence>
<dbReference type="InterPro" id="IPR025743">
    <property type="entry name" value="TssM1_N"/>
</dbReference>
<dbReference type="AlphaFoldDB" id="A0A6G6ITL6"/>
<dbReference type="InterPro" id="IPR017731">
    <property type="entry name" value="TssM1-like"/>
</dbReference>
<dbReference type="EMBL" id="CP049140">
    <property type="protein sequence ID" value="QIE85581.1"/>
    <property type="molecule type" value="Genomic_DNA"/>
</dbReference>
<evidence type="ECO:0000313" key="6">
    <source>
        <dbReference type="Proteomes" id="UP000501063"/>
    </source>
</evidence>
<dbReference type="Proteomes" id="UP000501063">
    <property type="component" value="Chromosome"/>
</dbReference>
<feature type="domain" description="Type VI secretion system IcmF C-terminal" evidence="2">
    <location>
        <begin position="1067"/>
        <end position="1171"/>
    </location>
</feature>
<feature type="domain" description="Type VI secretion system component TssM1 N-terminal" evidence="4">
    <location>
        <begin position="199"/>
        <end position="459"/>
    </location>
</feature>
<dbReference type="Pfam" id="PF14331">
    <property type="entry name" value="IcmF-related_N"/>
    <property type="match status" value="1"/>
</dbReference>
<dbReference type="PANTHER" id="PTHR36153:SF1">
    <property type="entry name" value="TYPE VI SECRETION SYSTEM COMPONENT TSSM1"/>
    <property type="match status" value="1"/>
</dbReference>
<dbReference type="KEGG" id="pnt:G5B91_04585"/>
<feature type="transmembrane region" description="Helical" evidence="1">
    <location>
        <begin position="7"/>
        <end position="28"/>
    </location>
</feature>
<sequence>MSRWFRWLWSPLTWALLGLIALSLLIWLVGPEVAIGRHRPLYSETSRIVLISLLFALYLLLFGWRRLRTAYTNSQLLEHLRRRNKNGSLADAQLAERFDAAIETLKQARFDKGGLSGSLQRLSRQYLYQLPWYIFVGAPGSGKTTALLNSDLEFPLAGSLGKAAVEGVGGTRQCDWWFTNEAVLIDTAGRYSTQDSDQAVDSAEWNSFLGLLKKYRPRQPINGVILTLSVADLLDSSAQEQARHARELRKRLQELNRQLGITFPVYVLVTKLDLLAGFNQYFASLSRQERSQVWGFTLPLAEQSGRNPDLAGQLTREYGLLYHQLRLATPARLAESRILEDNARAYLLPQEFAVLEEPLRRFLLEVFNTSKFEFPVLLRGLYFSSGTQEGTVFDRVMGAIKRNLGLPDIPQTSQSNEGGGRGFFLKDLMQSVIFRETSLAGRNLVWDRRRRWLRSGAGIALVLLLALGGWALWNAYELNRNYLVEVSEKLPQLQLNGQTIQSEAGDILQVLPWLDSLDVLPSSARFDVLDPPWRYRLGLYQGRIVQQSANLLYQHGLRDMLLPQVANYIQQRLRRDALNNNYTYEALKAYLMLYEPTHYDGAFLRDWLYINLKHELPDGFTEAEGERLEHHLQSLLEHGPVRSPYPIDDDLVARTRLELARLPLVQRAYQRVRYQLLLDEPANAFTIASAAGPEAVQSLRRKSGLPLTDGIPTLFTYVGYHQLFMPNALTLLVQLQSDDAWVLNLPLQANELLPGNQAGLFRQVQVLYLNEYVQVWDSYLNDLTLVPLGSLIQAAQVSRALSAADSPLERFIRAAAQETTLLRPLDKHTKTLVARADSSLASTRSRLQRLVGTLDPDDKPKAQAKPEAPEHIVDDHFLPLRLMTQQTAPGQVGPLQNLQQLLNELYVYLTATESALRTGNPPPASDILSKLQADAGRSPLNIGEMLGSLSEVTQKQTKAVERNKLQRDMGGSIGVFCRRAVQGRYPFRANAAQEVAVGDFSRLFAPNGLFDSFFQSNLASKVNMATSPWSFNPGFSGQAGDLRAFERASMLRSVFFASGNNLSIDLRVRVLSMDPEISRLSFDAGGRTLEYMHGPQLPLSVSWPTPQGNDHVQLSIDTRDGHSANLTRQGLWALHRLFDVARITPGSSPDVFVAHYTLDGHDLALEVRTSSIDNPFKLAALRDFRCPGLSATL</sequence>
<dbReference type="SUPFAM" id="SSF52540">
    <property type="entry name" value="P-loop containing nucleoside triphosphate hydrolases"/>
    <property type="match status" value="1"/>
</dbReference>
<feature type="transmembrane region" description="Helical" evidence="1">
    <location>
        <begin position="452"/>
        <end position="473"/>
    </location>
</feature>
<proteinExistence type="predicted"/>
<gene>
    <name evidence="5" type="primary">tssM</name>
    <name evidence="5" type="ORF">G5B91_04585</name>
</gene>
<dbReference type="NCBIfam" id="TIGR03348">
    <property type="entry name" value="VI_IcmF"/>
    <property type="match status" value="1"/>
</dbReference>
<organism evidence="5 6">
    <name type="scientific">Pseudomonas nitroreducens</name>
    <dbReference type="NCBI Taxonomy" id="46680"/>
    <lineage>
        <taxon>Bacteria</taxon>
        <taxon>Pseudomonadati</taxon>
        <taxon>Pseudomonadota</taxon>
        <taxon>Gammaproteobacteria</taxon>
        <taxon>Pseudomonadales</taxon>
        <taxon>Pseudomonadaceae</taxon>
        <taxon>Pseudomonas</taxon>
    </lineage>
</organism>
<feature type="domain" description="IcmF-related" evidence="3">
    <location>
        <begin position="511"/>
        <end position="820"/>
    </location>
</feature>
<dbReference type="InterPro" id="IPR009612">
    <property type="entry name" value="IcmF-rel"/>
</dbReference>
<dbReference type="PANTHER" id="PTHR36153">
    <property type="entry name" value="INNER MEMBRANE PROTEIN-RELATED"/>
    <property type="match status" value="1"/>
</dbReference>
<dbReference type="InterPro" id="IPR053156">
    <property type="entry name" value="T6SS_TssM-like"/>
</dbReference>
<reference evidence="5 6" key="1">
    <citation type="submission" date="2020-02" db="EMBL/GenBank/DDBJ databases">
        <title>Integrative conjugative elements (ICEs) and plasmids drive adaptation of Pseudomonas nitroreducens strain HBP1 to wastewater environment.</title>
        <authorList>
            <person name="Sentchilo V."/>
            <person name="Carraro N."/>
            <person name="Bertelli C."/>
            <person name="van der Meer J.R."/>
        </authorList>
    </citation>
    <scope>NUCLEOTIDE SEQUENCE [LARGE SCALE GENOMIC DNA]</scope>
    <source>
        <strain evidence="5 6">HBP1</strain>
    </source>
</reference>
<evidence type="ECO:0000259" key="3">
    <source>
        <dbReference type="Pfam" id="PF06761"/>
    </source>
</evidence>
<feature type="transmembrane region" description="Helical" evidence="1">
    <location>
        <begin position="48"/>
        <end position="64"/>
    </location>
</feature>
<keyword evidence="1" id="KW-0812">Transmembrane</keyword>
<dbReference type="InterPro" id="IPR010623">
    <property type="entry name" value="IcmF_C"/>
</dbReference>
<accession>A0A6G6ITL6</accession>